<feature type="domain" description="C2H2-type" evidence="7">
    <location>
        <begin position="327"/>
        <end position="354"/>
    </location>
</feature>
<evidence type="ECO:0000256" key="3">
    <source>
        <dbReference type="ARBA" id="ARBA00022771"/>
    </source>
</evidence>
<dbReference type="OrthoDB" id="8117402at2759"/>
<evidence type="ECO:0000256" key="4">
    <source>
        <dbReference type="ARBA" id="ARBA00022833"/>
    </source>
</evidence>
<evidence type="ECO:0000313" key="9">
    <source>
        <dbReference type="Proteomes" id="UP000078561"/>
    </source>
</evidence>
<evidence type="ECO:0000256" key="1">
    <source>
        <dbReference type="ARBA" id="ARBA00022723"/>
    </source>
</evidence>
<dbReference type="Proteomes" id="UP000078561">
    <property type="component" value="Unassembled WGS sequence"/>
</dbReference>
<dbReference type="InterPro" id="IPR036236">
    <property type="entry name" value="Znf_C2H2_sf"/>
</dbReference>
<dbReference type="InParanoid" id="A0A163JTA3"/>
<dbReference type="GO" id="GO:0008270">
    <property type="term" value="F:zinc ion binding"/>
    <property type="evidence" value="ECO:0007669"/>
    <property type="project" value="UniProtKB-KW"/>
</dbReference>
<evidence type="ECO:0000256" key="2">
    <source>
        <dbReference type="ARBA" id="ARBA00022737"/>
    </source>
</evidence>
<dbReference type="Pfam" id="PF00096">
    <property type="entry name" value="zf-C2H2"/>
    <property type="match status" value="1"/>
</dbReference>
<dbReference type="FunFam" id="3.30.160.60:FF:000110">
    <property type="entry name" value="Zinc finger protein-like"/>
    <property type="match status" value="1"/>
</dbReference>
<organism evidence="8">
    <name type="scientific">Absidia glauca</name>
    <name type="common">Pin mould</name>
    <dbReference type="NCBI Taxonomy" id="4829"/>
    <lineage>
        <taxon>Eukaryota</taxon>
        <taxon>Fungi</taxon>
        <taxon>Fungi incertae sedis</taxon>
        <taxon>Mucoromycota</taxon>
        <taxon>Mucoromycotina</taxon>
        <taxon>Mucoromycetes</taxon>
        <taxon>Mucorales</taxon>
        <taxon>Cunninghamellaceae</taxon>
        <taxon>Absidia</taxon>
    </lineage>
</organism>
<gene>
    <name evidence="8" type="primary">ABSGL_10532.1 scaffold 12026</name>
</gene>
<evidence type="ECO:0000259" key="7">
    <source>
        <dbReference type="PROSITE" id="PS50157"/>
    </source>
</evidence>
<dbReference type="SMART" id="SM00355">
    <property type="entry name" value="ZnF_C2H2"/>
    <property type="match status" value="1"/>
</dbReference>
<dbReference type="InterPro" id="IPR013087">
    <property type="entry name" value="Znf_C2H2_type"/>
</dbReference>
<dbReference type="SUPFAM" id="SSF57667">
    <property type="entry name" value="beta-beta-alpha zinc fingers"/>
    <property type="match status" value="1"/>
</dbReference>
<reference evidence="8" key="1">
    <citation type="submission" date="2016-04" db="EMBL/GenBank/DDBJ databases">
        <authorList>
            <person name="Evans L.H."/>
            <person name="Alamgir A."/>
            <person name="Owens N."/>
            <person name="Weber N.D."/>
            <person name="Virtaneva K."/>
            <person name="Barbian K."/>
            <person name="Babar A."/>
            <person name="Rosenke K."/>
        </authorList>
    </citation>
    <scope>NUCLEOTIDE SEQUENCE [LARGE SCALE GENOMIC DNA]</scope>
    <source>
        <strain evidence="8">CBS 101.48</strain>
    </source>
</reference>
<keyword evidence="9" id="KW-1185">Reference proteome</keyword>
<sequence length="375" mass="42110">MSPFNRHDVSSLNWNDKTFQRKEVGYTLPYASSKMIHWPLSYDNATSTAAVGSPFKPHATSNSPVMSTPYLESSVDDVFSPVCHSPFATMSPHLNHHHIHHPHHHQCQQQSIHHLQQATDISVGPYIDKETTIKVKQEIPFTGDPMELLIDKSKVVNTSPTVSSSDDIITPLFMPILFHDGQQQDQQQMYTPNGQSFMMGQDSMDWSCYENGNALLFQALDGLLETPPSSDTGMCDALHQHQSSPSPSTSHQSLMLESVNGASESLNKKKSLQEQENTSSSSSNNNNNNNKKKRNTSKERTSTSSSTARSNAKRTKTNATNTNEKRYGCPICRRKFSRRYNLNTHIRTHNANRIKEFACDICGTGFDLLVFYMIL</sequence>
<dbReference type="STRING" id="4829.A0A163JTA3"/>
<dbReference type="Gene3D" id="3.30.160.60">
    <property type="entry name" value="Classic Zinc Finger"/>
    <property type="match status" value="1"/>
</dbReference>
<name>A0A163JTA3_ABSGL</name>
<evidence type="ECO:0000256" key="6">
    <source>
        <dbReference type="SAM" id="MobiDB-lite"/>
    </source>
</evidence>
<feature type="compositionally biased region" description="Low complexity" evidence="6">
    <location>
        <begin position="240"/>
        <end position="253"/>
    </location>
</feature>
<keyword evidence="2" id="KW-0677">Repeat</keyword>
<dbReference type="AlphaFoldDB" id="A0A163JTA3"/>
<keyword evidence="4" id="KW-0862">Zinc</keyword>
<dbReference type="PROSITE" id="PS50157">
    <property type="entry name" value="ZINC_FINGER_C2H2_2"/>
    <property type="match status" value="1"/>
</dbReference>
<evidence type="ECO:0000256" key="5">
    <source>
        <dbReference type="PROSITE-ProRule" id="PRU00042"/>
    </source>
</evidence>
<proteinExistence type="predicted"/>
<protein>
    <recommendedName>
        <fullName evidence="7">C2H2-type domain-containing protein</fullName>
    </recommendedName>
</protein>
<evidence type="ECO:0000313" key="8">
    <source>
        <dbReference type="EMBL" id="SAM04666.1"/>
    </source>
</evidence>
<dbReference type="EMBL" id="LT554414">
    <property type="protein sequence ID" value="SAM04666.1"/>
    <property type="molecule type" value="Genomic_DNA"/>
</dbReference>
<accession>A0A163JTA3</accession>
<keyword evidence="3 5" id="KW-0863">Zinc-finger</keyword>
<feature type="region of interest" description="Disordered" evidence="6">
    <location>
        <begin position="231"/>
        <end position="322"/>
    </location>
</feature>
<feature type="compositionally biased region" description="Low complexity" evidence="6">
    <location>
        <begin position="276"/>
        <end position="289"/>
    </location>
</feature>
<dbReference type="PROSITE" id="PS00028">
    <property type="entry name" value="ZINC_FINGER_C2H2_1"/>
    <property type="match status" value="1"/>
</dbReference>
<keyword evidence="1" id="KW-0479">Metal-binding</keyword>